<dbReference type="OrthoDB" id="6119954at2759"/>
<evidence type="ECO:0000256" key="1">
    <source>
        <dbReference type="SAM" id="MobiDB-lite"/>
    </source>
</evidence>
<dbReference type="PANTHER" id="PTHR30575">
    <property type="entry name" value="PEPTIDASE M20"/>
    <property type="match status" value="1"/>
</dbReference>
<reference evidence="2 3" key="1">
    <citation type="journal article" date="2020" name="Cell">
        <title>Large-Scale Comparative Analyses of Tick Genomes Elucidate Their Genetic Diversity and Vector Capacities.</title>
        <authorList>
            <consortium name="Tick Genome and Microbiome Consortium (TIGMIC)"/>
            <person name="Jia N."/>
            <person name="Wang J."/>
            <person name="Shi W."/>
            <person name="Du L."/>
            <person name="Sun Y."/>
            <person name="Zhan W."/>
            <person name="Jiang J.F."/>
            <person name="Wang Q."/>
            <person name="Zhang B."/>
            <person name="Ji P."/>
            <person name="Bell-Sakyi L."/>
            <person name="Cui X.M."/>
            <person name="Yuan T.T."/>
            <person name="Jiang B.G."/>
            <person name="Yang W.F."/>
            <person name="Lam T.T."/>
            <person name="Chang Q.C."/>
            <person name="Ding S.J."/>
            <person name="Wang X.J."/>
            <person name="Zhu J.G."/>
            <person name="Ruan X.D."/>
            <person name="Zhao L."/>
            <person name="Wei J.T."/>
            <person name="Ye R.Z."/>
            <person name="Que T.C."/>
            <person name="Du C.H."/>
            <person name="Zhou Y.H."/>
            <person name="Cheng J.X."/>
            <person name="Dai P.F."/>
            <person name="Guo W.B."/>
            <person name="Han X.H."/>
            <person name="Huang E.J."/>
            <person name="Li L.F."/>
            <person name="Wei W."/>
            <person name="Gao Y.C."/>
            <person name="Liu J.Z."/>
            <person name="Shao H.Z."/>
            <person name="Wang X."/>
            <person name="Wang C.C."/>
            <person name="Yang T.C."/>
            <person name="Huo Q.B."/>
            <person name="Li W."/>
            <person name="Chen H.Y."/>
            <person name="Chen S.E."/>
            <person name="Zhou L.G."/>
            <person name="Ni X.B."/>
            <person name="Tian J.H."/>
            <person name="Sheng Y."/>
            <person name="Liu T."/>
            <person name="Pan Y.S."/>
            <person name="Xia L.Y."/>
            <person name="Li J."/>
            <person name="Zhao F."/>
            <person name="Cao W.C."/>
        </authorList>
    </citation>
    <scope>NUCLEOTIDE SEQUENCE [LARGE SCALE GENOMIC DNA]</scope>
    <source>
        <strain evidence="2">HaeL-2018</strain>
    </source>
</reference>
<feature type="compositionally biased region" description="Polar residues" evidence="1">
    <location>
        <begin position="132"/>
        <end position="141"/>
    </location>
</feature>
<dbReference type="GO" id="GO:0016805">
    <property type="term" value="F:dipeptidase activity"/>
    <property type="evidence" value="ECO:0007669"/>
    <property type="project" value="TreeGrafter"/>
</dbReference>
<dbReference type="VEuPathDB" id="VectorBase:HLOH_046431"/>
<feature type="region of interest" description="Disordered" evidence="1">
    <location>
        <begin position="122"/>
        <end position="141"/>
    </location>
</feature>
<dbReference type="PANTHER" id="PTHR30575:SF0">
    <property type="entry name" value="XAA-ARG DIPEPTIDASE"/>
    <property type="match status" value="1"/>
</dbReference>
<organism evidence="2 3">
    <name type="scientific">Haemaphysalis longicornis</name>
    <name type="common">Bush tick</name>
    <dbReference type="NCBI Taxonomy" id="44386"/>
    <lineage>
        <taxon>Eukaryota</taxon>
        <taxon>Metazoa</taxon>
        <taxon>Ecdysozoa</taxon>
        <taxon>Arthropoda</taxon>
        <taxon>Chelicerata</taxon>
        <taxon>Arachnida</taxon>
        <taxon>Acari</taxon>
        <taxon>Parasitiformes</taxon>
        <taxon>Ixodida</taxon>
        <taxon>Ixodoidea</taxon>
        <taxon>Ixodidae</taxon>
        <taxon>Haemaphysalinae</taxon>
        <taxon>Haemaphysalis</taxon>
    </lineage>
</organism>
<protein>
    <submittedName>
        <fullName evidence="2">Uncharacterized protein</fullName>
    </submittedName>
</protein>
<accession>A0A9J6GM00</accession>
<keyword evidence="3" id="KW-1185">Reference proteome</keyword>
<dbReference type="Gene3D" id="3.40.630.10">
    <property type="entry name" value="Zn peptidases"/>
    <property type="match status" value="1"/>
</dbReference>
<evidence type="ECO:0000313" key="2">
    <source>
        <dbReference type="EMBL" id="KAH9375528.1"/>
    </source>
</evidence>
<dbReference type="EMBL" id="JABSTR010000007">
    <property type="protein sequence ID" value="KAH9375528.1"/>
    <property type="molecule type" value="Genomic_DNA"/>
</dbReference>
<dbReference type="SUPFAM" id="SSF53187">
    <property type="entry name" value="Zn-dependent exopeptidases"/>
    <property type="match status" value="1"/>
</dbReference>
<sequence length="141" mass="15894">MSALELSPLVNRVVEGCAEDLYKLSRFLCENPELALQEVKAHHRLCEFLEQSGFTVNRQHLLETAFRAEFNAPGGSNGKKMQFLVNEEPLLSFGQRFKKKECSMSHKLQRLKGKFSVLGHIRTPADGGDRMSGSQNENNLT</sequence>
<evidence type="ECO:0000313" key="3">
    <source>
        <dbReference type="Proteomes" id="UP000821853"/>
    </source>
</evidence>
<proteinExistence type="predicted"/>
<dbReference type="Proteomes" id="UP000821853">
    <property type="component" value="Chromosome 5"/>
</dbReference>
<dbReference type="InterPro" id="IPR052030">
    <property type="entry name" value="Peptidase_M20/M20A_hydrolases"/>
</dbReference>
<name>A0A9J6GM00_HAELO</name>
<comment type="caution">
    <text evidence="2">The sequence shown here is derived from an EMBL/GenBank/DDBJ whole genome shotgun (WGS) entry which is preliminary data.</text>
</comment>
<dbReference type="AlphaFoldDB" id="A0A9J6GM00"/>
<gene>
    <name evidence="2" type="ORF">HPB48_004179</name>
</gene>